<evidence type="ECO:0000313" key="14">
    <source>
        <dbReference type="EMBL" id="KXN71473.1"/>
    </source>
</evidence>
<dbReference type="AlphaFoldDB" id="A0A137P8Z5"/>
<feature type="modified residue" description="4-aspartylphosphate" evidence="10">
    <location>
        <position position="1052"/>
    </location>
</feature>
<dbReference type="FunFam" id="1.20.120.1530:FF:000002">
    <property type="entry name" value="Two-component osmosensing histidine kinase"/>
    <property type="match status" value="5"/>
</dbReference>
<evidence type="ECO:0000256" key="3">
    <source>
        <dbReference type="ARBA" id="ARBA00022553"/>
    </source>
</evidence>
<dbReference type="OrthoDB" id="10266508at2759"/>
<feature type="domain" description="HAMP" evidence="13">
    <location>
        <begin position="95"/>
        <end position="147"/>
    </location>
</feature>
<dbReference type="EMBL" id="KQ964474">
    <property type="protein sequence ID" value="KXN71473.1"/>
    <property type="molecule type" value="Genomic_DNA"/>
</dbReference>
<dbReference type="PROSITE" id="PS50110">
    <property type="entry name" value="RESPONSE_REGULATORY"/>
    <property type="match status" value="1"/>
</dbReference>
<dbReference type="Pfam" id="PF00672">
    <property type="entry name" value="HAMP"/>
    <property type="match status" value="5"/>
</dbReference>
<dbReference type="InterPro" id="IPR003594">
    <property type="entry name" value="HATPase_dom"/>
</dbReference>
<evidence type="ECO:0000256" key="7">
    <source>
        <dbReference type="ARBA" id="ARBA00022777"/>
    </source>
</evidence>
<dbReference type="SMART" id="SM00387">
    <property type="entry name" value="HATPase_c"/>
    <property type="match status" value="1"/>
</dbReference>
<evidence type="ECO:0000259" key="13">
    <source>
        <dbReference type="PROSITE" id="PS50885"/>
    </source>
</evidence>
<keyword evidence="3 10" id="KW-0597">Phosphoprotein</keyword>
<dbReference type="SUPFAM" id="SSF52172">
    <property type="entry name" value="CheY-like"/>
    <property type="match status" value="2"/>
</dbReference>
<dbReference type="Gene3D" id="1.10.287.130">
    <property type="match status" value="1"/>
</dbReference>
<dbReference type="Pfam" id="PF00512">
    <property type="entry name" value="HisKA"/>
    <property type="match status" value="1"/>
</dbReference>
<keyword evidence="15" id="KW-1185">Reference proteome</keyword>
<dbReference type="GO" id="GO:0071474">
    <property type="term" value="P:cellular hyperosmotic response"/>
    <property type="evidence" value="ECO:0007669"/>
    <property type="project" value="TreeGrafter"/>
</dbReference>
<feature type="domain" description="HAMP" evidence="13">
    <location>
        <begin position="187"/>
        <end position="239"/>
    </location>
</feature>
<dbReference type="Pfam" id="PF00072">
    <property type="entry name" value="Response_reg"/>
    <property type="match status" value="1"/>
</dbReference>
<feature type="domain" description="HAMP" evidence="13">
    <location>
        <begin position="371"/>
        <end position="423"/>
    </location>
</feature>
<dbReference type="SMART" id="SM00388">
    <property type="entry name" value="HisKA"/>
    <property type="match status" value="1"/>
</dbReference>
<protein>
    <recommendedName>
        <fullName evidence="2">histidine kinase</fullName>
        <ecNumber evidence="2">2.7.13.3</ecNumber>
    </recommendedName>
</protein>
<keyword evidence="4" id="KW-0808">Transferase</keyword>
<evidence type="ECO:0000256" key="9">
    <source>
        <dbReference type="ARBA" id="ARBA00023012"/>
    </source>
</evidence>
<dbReference type="Gene3D" id="1.20.120.1530">
    <property type="match status" value="3"/>
</dbReference>
<evidence type="ECO:0000256" key="1">
    <source>
        <dbReference type="ARBA" id="ARBA00000085"/>
    </source>
</evidence>
<evidence type="ECO:0000256" key="8">
    <source>
        <dbReference type="ARBA" id="ARBA00022840"/>
    </source>
</evidence>
<accession>A0A137P8Z5</accession>
<feature type="domain" description="Response regulatory" evidence="12">
    <location>
        <begin position="1003"/>
        <end position="1121"/>
    </location>
</feature>
<keyword evidence="6" id="KW-0547">Nucleotide-binding</keyword>
<evidence type="ECO:0000256" key="6">
    <source>
        <dbReference type="ARBA" id="ARBA00022741"/>
    </source>
</evidence>
<feature type="domain" description="HAMP" evidence="13">
    <location>
        <begin position="3"/>
        <end position="55"/>
    </location>
</feature>
<dbReference type="InterPro" id="IPR004358">
    <property type="entry name" value="Sig_transdc_His_kin-like_C"/>
</dbReference>
<dbReference type="PANTHER" id="PTHR45339:SF1">
    <property type="entry name" value="HYBRID SIGNAL TRANSDUCTION HISTIDINE KINASE J"/>
    <property type="match status" value="1"/>
</dbReference>
<keyword evidence="7" id="KW-0418">Kinase</keyword>
<dbReference type="CDD" id="cd00082">
    <property type="entry name" value="HisKA"/>
    <property type="match status" value="1"/>
</dbReference>
<evidence type="ECO:0000256" key="10">
    <source>
        <dbReference type="PROSITE-ProRule" id="PRU00169"/>
    </source>
</evidence>
<dbReference type="Gene3D" id="3.30.565.10">
    <property type="entry name" value="Histidine kinase-like ATPase, C-terminal domain"/>
    <property type="match status" value="1"/>
</dbReference>
<reference evidence="14 15" key="1">
    <citation type="journal article" date="2015" name="Genome Biol. Evol.">
        <title>Phylogenomic analyses indicate that early fungi evolved digesting cell walls of algal ancestors of land plants.</title>
        <authorList>
            <person name="Chang Y."/>
            <person name="Wang S."/>
            <person name="Sekimoto S."/>
            <person name="Aerts A.L."/>
            <person name="Choi C."/>
            <person name="Clum A."/>
            <person name="LaButti K.M."/>
            <person name="Lindquist E.A."/>
            <person name="Yee Ngan C."/>
            <person name="Ohm R.A."/>
            <person name="Salamov A.A."/>
            <person name="Grigoriev I.V."/>
            <person name="Spatafora J.W."/>
            <person name="Berbee M.L."/>
        </authorList>
    </citation>
    <scope>NUCLEOTIDE SEQUENCE [LARGE SCALE GENOMIC DNA]</scope>
    <source>
        <strain evidence="14 15">NRRL 28638</strain>
    </source>
</reference>
<dbReference type="GO" id="GO:0005524">
    <property type="term" value="F:ATP binding"/>
    <property type="evidence" value="ECO:0007669"/>
    <property type="project" value="UniProtKB-KW"/>
</dbReference>
<keyword evidence="9" id="KW-0902">Two-component regulatory system</keyword>
<name>A0A137P8Z5_CONC2</name>
<evidence type="ECO:0000256" key="4">
    <source>
        <dbReference type="ARBA" id="ARBA00022679"/>
    </source>
</evidence>
<keyword evidence="5" id="KW-0677">Repeat</keyword>
<evidence type="ECO:0000259" key="12">
    <source>
        <dbReference type="PROSITE" id="PS50110"/>
    </source>
</evidence>
<dbReference type="PANTHER" id="PTHR45339">
    <property type="entry name" value="HYBRID SIGNAL TRANSDUCTION HISTIDINE KINASE J"/>
    <property type="match status" value="1"/>
</dbReference>
<evidence type="ECO:0000259" key="11">
    <source>
        <dbReference type="PROSITE" id="PS50109"/>
    </source>
</evidence>
<dbReference type="PRINTS" id="PR00344">
    <property type="entry name" value="BCTRLSENSOR"/>
</dbReference>
<dbReference type="CDD" id="cd16922">
    <property type="entry name" value="HATPase_EvgS-ArcB-TorS-like"/>
    <property type="match status" value="1"/>
</dbReference>
<dbReference type="CDD" id="cd06225">
    <property type="entry name" value="HAMP"/>
    <property type="match status" value="6"/>
</dbReference>
<proteinExistence type="predicted"/>
<dbReference type="InterPro" id="IPR036097">
    <property type="entry name" value="HisK_dim/P_sf"/>
</dbReference>
<evidence type="ECO:0000256" key="2">
    <source>
        <dbReference type="ARBA" id="ARBA00012438"/>
    </source>
</evidence>
<dbReference type="InterPro" id="IPR036890">
    <property type="entry name" value="HATPase_C_sf"/>
</dbReference>
<gene>
    <name evidence="14" type="ORF">CONCODRAFT_38317</name>
</gene>
<dbReference type="InterPro" id="IPR003660">
    <property type="entry name" value="HAMP_dom"/>
</dbReference>
<sequence length="1131" mass="123054">MASNLTAQVRDIATVCTAVACGDLSQKVTVSVQGEILELKVTINTMVDQLRTFAAEVTRVAREVGTEGKLGAQAEVEGVGGTWKILTDSVNTMASNLTAQVRDIANVSKAVATGDLSKKITVNVKGEILDLKNTINTMVDQLRTFATEVTRVSLEVGTEGKLGGQAVVKDVGGTWKDLTDNVNLMAANLTSQVRSIAEVTTAVADGDLSKKITVDVKGEIHLLKTTVNSMVDRLRTFAAEVTRVAREVGTEGKLGVQAHVKDVGGTWKELTDNVNTMAANLTAQVRDIANVSKAVARGDLSRKITVDVKGEILELKNTINTMVDQLQTFATEVTRVSLEVGTEGKLGGQAVVKDVGGTWKDLTDNVNIMAANLTGQVRSIAAVTTAVACGDLSRKITVDVKGEILELKNTVNSMVDQLRTFAAEVTRVARKVGTEGKLGVQAHVKDVGGTWKELTDNVNTMASNLTLQVRDIANVCKAVACGDLSKKITVSVEGEILDLKNTINTMVDQLRMFASEVTRVAREVGTEGRLGVQAQVTDVGGTWKEITYNVNTMAANLTSQVRAFAQISAAATDGDFTRFITVEASGEMDSLKTKINQMVYNLRESIQKNTMAREAAEMANRAKSEFLANMSHEIRTPMNGIIGMTALTLETELTRQQRENLMIVSTMANSLLTIIDDILDISKIEANKLVMEQIPFSLRSSVFSVLKTLAVKANQKKLDLIYNFEGSIPDQLIGDPLRLRQVITNLIGNAVKFTTKGRVILTAQTKELIEDEVVLVFCVSDTGIGIDAEKIDLIFDTFQQADGSTTRKYGGTGLGLSISKRLVVLMGGELWVHSVFGEGSQFYFTVKCKISNIELEQAMTRLAPYATHCVTILNSQKSPEMYDLTKMLETLKLQYILVETVEQAGEISSKATAKGTRPDLLICDNLDAIEKLREVPSLRYVPIVLMGHDMPDLVMKVSIELGISSYINLPASFSDLVNALHTAMENYAVLPADPSRTLRTPLHILLAEDNIVNQKLAVRILEKFGHKTTIVPNGLQAVEAVKNNHYDLVLMDVQMPIMGGCEATQHIREWEREHGHHTPIIALTAHAMIGDRKKCIESGMDDYVSKPLRFNELLAAINKCTMTQPISVAND</sequence>
<dbReference type="CDD" id="cd00156">
    <property type="entry name" value="REC"/>
    <property type="match status" value="1"/>
</dbReference>
<dbReference type="STRING" id="796925.A0A137P8Z5"/>
<dbReference type="SUPFAM" id="SSF58104">
    <property type="entry name" value="Methyl-accepting chemotaxis protein (MCP) signaling domain"/>
    <property type="match status" value="4"/>
</dbReference>
<dbReference type="OMA" id="CLAAQMD"/>
<dbReference type="PROSITE" id="PS50885">
    <property type="entry name" value="HAMP"/>
    <property type="match status" value="7"/>
</dbReference>
<dbReference type="Proteomes" id="UP000070444">
    <property type="component" value="Unassembled WGS sequence"/>
</dbReference>
<dbReference type="SUPFAM" id="SSF55874">
    <property type="entry name" value="ATPase domain of HSP90 chaperone/DNA topoisomerase II/histidine kinase"/>
    <property type="match status" value="1"/>
</dbReference>
<dbReference type="InterPro" id="IPR001789">
    <property type="entry name" value="Sig_transdc_resp-reg_receiver"/>
</dbReference>
<evidence type="ECO:0000256" key="5">
    <source>
        <dbReference type="ARBA" id="ARBA00022737"/>
    </source>
</evidence>
<dbReference type="FunFam" id="3.30.565.10:FF:000010">
    <property type="entry name" value="Sensor histidine kinase RcsC"/>
    <property type="match status" value="1"/>
</dbReference>
<dbReference type="GO" id="GO:0000155">
    <property type="term" value="F:phosphorelay sensor kinase activity"/>
    <property type="evidence" value="ECO:0007669"/>
    <property type="project" value="InterPro"/>
</dbReference>
<dbReference type="SUPFAM" id="SSF47384">
    <property type="entry name" value="Homodimeric domain of signal transducing histidine kinase"/>
    <property type="match status" value="1"/>
</dbReference>
<comment type="catalytic activity">
    <reaction evidence="1">
        <text>ATP + protein L-histidine = ADP + protein N-phospho-L-histidine.</text>
        <dbReference type="EC" id="2.7.13.3"/>
    </reaction>
</comment>
<feature type="domain" description="HAMP" evidence="13">
    <location>
        <begin position="463"/>
        <end position="515"/>
    </location>
</feature>
<dbReference type="InterPro" id="IPR003661">
    <property type="entry name" value="HisK_dim/P_dom"/>
</dbReference>
<dbReference type="Gene3D" id="1.10.8.500">
    <property type="entry name" value="HAMP domain in histidine kinase"/>
    <property type="match status" value="1"/>
</dbReference>
<feature type="domain" description="HAMP" evidence="13">
    <location>
        <begin position="279"/>
        <end position="331"/>
    </location>
</feature>
<dbReference type="EC" id="2.7.13.3" evidence="2"/>
<dbReference type="FunFam" id="1.10.287.130:FF:000002">
    <property type="entry name" value="Two-component osmosensing histidine kinase"/>
    <property type="match status" value="1"/>
</dbReference>
<feature type="domain" description="Histidine kinase" evidence="11">
    <location>
        <begin position="629"/>
        <end position="850"/>
    </location>
</feature>
<organism evidence="14 15">
    <name type="scientific">Conidiobolus coronatus (strain ATCC 28846 / CBS 209.66 / NRRL 28638)</name>
    <name type="common">Delacroixia coronata</name>
    <dbReference type="NCBI Taxonomy" id="796925"/>
    <lineage>
        <taxon>Eukaryota</taxon>
        <taxon>Fungi</taxon>
        <taxon>Fungi incertae sedis</taxon>
        <taxon>Zoopagomycota</taxon>
        <taxon>Entomophthoromycotina</taxon>
        <taxon>Entomophthoromycetes</taxon>
        <taxon>Entomophthorales</taxon>
        <taxon>Ancylistaceae</taxon>
        <taxon>Conidiobolus</taxon>
    </lineage>
</organism>
<dbReference type="PROSITE" id="PS50109">
    <property type="entry name" value="HIS_KIN"/>
    <property type="match status" value="1"/>
</dbReference>
<dbReference type="InterPro" id="IPR005467">
    <property type="entry name" value="His_kinase_dom"/>
</dbReference>
<dbReference type="SMART" id="SM00304">
    <property type="entry name" value="HAMP"/>
    <property type="match status" value="7"/>
</dbReference>
<dbReference type="SMART" id="SM00448">
    <property type="entry name" value="REC"/>
    <property type="match status" value="1"/>
</dbReference>
<dbReference type="GO" id="GO:0016020">
    <property type="term" value="C:membrane"/>
    <property type="evidence" value="ECO:0007669"/>
    <property type="project" value="InterPro"/>
</dbReference>
<feature type="domain" description="HAMP" evidence="13">
    <location>
        <begin position="555"/>
        <end position="607"/>
    </location>
</feature>
<keyword evidence="8" id="KW-0067">ATP-binding</keyword>
<evidence type="ECO:0000313" key="15">
    <source>
        <dbReference type="Proteomes" id="UP000070444"/>
    </source>
</evidence>
<dbReference type="Gene3D" id="3.40.50.2300">
    <property type="match status" value="2"/>
</dbReference>
<dbReference type="CDD" id="cd17546">
    <property type="entry name" value="REC_hyHK_CKI1_RcsC-like"/>
    <property type="match status" value="1"/>
</dbReference>
<dbReference type="Pfam" id="PF18947">
    <property type="entry name" value="HAMP_2"/>
    <property type="match status" value="1"/>
</dbReference>
<dbReference type="InterPro" id="IPR011006">
    <property type="entry name" value="CheY-like_superfamily"/>
</dbReference>
<dbReference type="Pfam" id="PF02518">
    <property type="entry name" value="HATPase_c"/>
    <property type="match status" value="1"/>
</dbReference>